<dbReference type="SUPFAM" id="SSF55874">
    <property type="entry name" value="ATPase domain of HSP90 chaperone/DNA topoisomerase II/histidine kinase"/>
    <property type="match status" value="1"/>
</dbReference>
<dbReference type="Gene3D" id="3.30.565.10">
    <property type="entry name" value="Histidine kinase-like ATPase, C-terminal domain"/>
    <property type="match status" value="1"/>
</dbReference>
<dbReference type="EC" id="2.7.13.3" evidence="3"/>
<keyword evidence="17" id="KW-0813">Transport</keyword>
<evidence type="ECO:0000259" key="15">
    <source>
        <dbReference type="PROSITE" id="PS50109"/>
    </source>
</evidence>
<dbReference type="PANTHER" id="PTHR44936:SF9">
    <property type="entry name" value="SENSOR PROTEIN CREC"/>
    <property type="match status" value="1"/>
</dbReference>
<accession>A0A6J4HHX4</accession>
<keyword evidence="7 14" id="KW-0812">Transmembrane</keyword>
<keyword evidence="6 17" id="KW-0808">Transferase</keyword>
<dbReference type="Gene3D" id="1.10.287.130">
    <property type="match status" value="1"/>
</dbReference>
<dbReference type="InterPro" id="IPR005467">
    <property type="entry name" value="His_kinase_dom"/>
</dbReference>
<dbReference type="PROSITE" id="PS50109">
    <property type="entry name" value="HIS_KIN"/>
    <property type="match status" value="1"/>
</dbReference>
<keyword evidence="12" id="KW-0902">Two-component regulatory system</keyword>
<keyword evidence="4" id="KW-1003">Cell membrane</keyword>
<dbReference type="PANTHER" id="PTHR44936">
    <property type="entry name" value="SENSOR PROTEIN CREC"/>
    <property type="match status" value="1"/>
</dbReference>
<keyword evidence="17" id="KW-0406">Ion transport</keyword>
<dbReference type="CDD" id="cd06225">
    <property type="entry name" value="HAMP"/>
    <property type="match status" value="1"/>
</dbReference>
<keyword evidence="8" id="KW-0547">Nucleotide-binding</keyword>
<evidence type="ECO:0000256" key="4">
    <source>
        <dbReference type="ARBA" id="ARBA00022475"/>
    </source>
</evidence>
<dbReference type="SUPFAM" id="SSF47384">
    <property type="entry name" value="Homodimeric domain of signal transducing histidine kinase"/>
    <property type="match status" value="1"/>
</dbReference>
<dbReference type="GO" id="GO:0034220">
    <property type="term" value="P:monoatomic ion transmembrane transport"/>
    <property type="evidence" value="ECO:0007669"/>
    <property type="project" value="UniProtKB-KW"/>
</dbReference>
<evidence type="ECO:0000256" key="14">
    <source>
        <dbReference type="SAM" id="Phobius"/>
    </source>
</evidence>
<feature type="transmembrane region" description="Helical" evidence="14">
    <location>
        <begin position="147"/>
        <end position="166"/>
    </location>
</feature>
<dbReference type="GO" id="GO:0005886">
    <property type="term" value="C:plasma membrane"/>
    <property type="evidence" value="ECO:0007669"/>
    <property type="project" value="UniProtKB-SubCell"/>
</dbReference>
<keyword evidence="10" id="KW-0067">ATP-binding</keyword>
<keyword evidence="17" id="KW-0407">Ion channel</keyword>
<dbReference type="Pfam" id="PF00512">
    <property type="entry name" value="HisKA"/>
    <property type="match status" value="1"/>
</dbReference>
<dbReference type="InterPro" id="IPR003661">
    <property type="entry name" value="HisK_dim/P_dom"/>
</dbReference>
<reference evidence="17" key="1">
    <citation type="submission" date="2020-02" db="EMBL/GenBank/DDBJ databases">
        <authorList>
            <person name="Meier V. D."/>
        </authorList>
    </citation>
    <scope>NUCLEOTIDE SEQUENCE</scope>
    <source>
        <strain evidence="17">AVDCRST_MAG76</strain>
    </source>
</reference>
<feature type="region of interest" description="Disordered" evidence="13">
    <location>
        <begin position="410"/>
        <end position="434"/>
    </location>
</feature>
<dbReference type="InterPro" id="IPR003594">
    <property type="entry name" value="HATPase_dom"/>
</dbReference>
<dbReference type="InterPro" id="IPR050980">
    <property type="entry name" value="2C_sensor_his_kinase"/>
</dbReference>
<dbReference type="InterPro" id="IPR003660">
    <property type="entry name" value="HAMP_dom"/>
</dbReference>
<keyword evidence="5" id="KW-0597">Phosphoprotein</keyword>
<dbReference type="GO" id="GO:0005524">
    <property type="term" value="F:ATP binding"/>
    <property type="evidence" value="ECO:0007669"/>
    <property type="project" value="UniProtKB-KW"/>
</dbReference>
<evidence type="ECO:0000256" key="3">
    <source>
        <dbReference type="ARBA" id="ARBA00012438"/>
    </source>
</evidence>
<sequence length="434" mass="44997">MRTRLALTAAAVTAMIVLAFCIPLGRLIQVVATNRALEAAKLESRSLAGAISAVSGQAATITQLVEQANADSARPTTVYLPDGTVIGPRVSVGPEVELARKGRSFTTAGPDGGRDVLVGAVGPDPGATTVVRVRVDASLLNRGVHRAWAIIAAIGSLVVVVAVALADRLALSIVRPMGELFSVTGRLQRGEMEARVVPAGPPEVAEVGRAVNGLADRIGDLLAAERERAADLSHQLRTPLTALRLDAEGLKSAEDRMRIAGDVDRLEKVVTRGIQESRSRSSRQGGPDRRGRCDLGQVVRERLAFWSILASGQDRRWSVDVPSEPQPIGASQEEVEVCLDALLNNVLAHTPVGVSFSVDVIAGPGGGWMLVVQDAGPGLPGNALPTRGASGGAGTGLGLDIVRRTAEASGGGLSVGRSADGGARFQVSFGPPPR</sequence>
<dbReference type="CDD" id="cd00082">
    <property type="entry name" value="HisKA"/>
    <property type="match status" value="1"/>
</dbReference>
<evidence type="ECO:0000256" key="6">
    <source>
        <dbReference type="ARBA" id="ARBA00022679"/>
    </source>
</evidence>
<keyword evidence="9 17" id="KW-0418">Kinase</keyword>
<dbReference type="InterPro" id="IPR036890">
    <property type="entry name" value="HATPase_C_sf"/>
</dbReference>
<dbReference type="GO" id="GO:0000155">
    <property type="term" value="F:phosphorelay sensor kinase activity"/>
    <property type="evidence" value="ECO:0007669"/>
    <property type="project" value="InterPro"/>
</dbReference>
<dbReference type="Pfam" id="PF02518">
    <property type="entry name" value="HATPase_c"/>
    <property type="match status" value="1"/>
</dbReference>
<proteinExistence type="predicted"/>
<evidence type="ECO:0000256" key="1">
    <source>
        <dbReference type="ARBA" id="ARBA00000085"/>
    </source>
</evidence>
<dbReference type="AlphaFoldDB" id="A0A6J4HHX4"/>
<dbReference type="Pfam" id="PF00672">
    <property type="entry name" value="HAMP"/>
    <property type="match status" value="1"/>
</dbReference>
<gene>
    <name evidence="17" type="ORF">AVDCRST_MAG76-870</name>
</gene>
<protein>
    <recommendedName>
        <fullName evidence="3">histidine kinase</fullName>
        <ecNumber evidence="3">2.7.13.3</ecNumber>
    </recommendedName>
</protein>
<dbReference type="PROSITE" id="PS50885">
    <property type="entry name" value="HAMP"/>
    <property type="match status" value="1"/>
</dbReference>
<evidence type="ECO:0000256" key="5">
    <source>
        <dbReference type="ARBA" id="ARBA00022553"/>
    </source>
</evidence>
<evidence type="ECO:0000313" key="17">
    <source>
        <dbReference type="EMBL" id="CAA9224085.1"/>
    </source>
</evidence>
<evidence type="ECO:0000256" key="11">
    <source>
        <dbReference type="ARBA" id="ARBA00022989"/>
    </source>
</evidence>
<evidence type="ECO:0000256" key="2">
    <source>
        <dbReference type="ARBA" id="ARBA00004651"/>
    </source>
</evidence>
<keyword evidence="11 14" id="KW-1133">Transmembrane helix</keyword>
<dbReference type="InterPro" id="IPR036097">
    <property type="entry name" value="HisK_dim/P_sf"/>
</dbReference>
<dbReference type="EMBL" id="CADCSZ010000051">
    <property type="protein sequence ID" value="CAA9224085.1"/>
    <property type="molecule type" value="Genomic_DNA"/>
</dbReference>
<dbReference type="SMART" id="SM00388">
    <property type="entry name" value="HisKA"/>
    <property type="match status" value="1"/>
</dbReference>
<feature type="region of interest" description="Disordered" evidence="13">
    <location>
        <begin position="273"/>
        <end position="292"/>
    </location>
</feature>
<feature type="domain" description="Histidine kinase" evidence="15">
    <location>
        <begin position="231"/>
        <end position="433"/>
    </location>
</feature>
<evidence type="ECO:0000256" key="9">
    <source>
        <dbReference type="ARBA" id="ARBA00022777"/>
    </source>
</evidence>
<name>A0A6J4HHX4_9ACTN</name>
<evidence type="ECO:0000256" key="8">
    <source>
        <dbReference type="ARBA" id="ARBA00022741"/>
    </source>
</evidence>
<organism evidence="17">
    <name type="scientific">uncultured Acidimicrobiales bacterium</name>
    <dbReference type="NCBI Taxonomy" id="310071"/>
    <lineage>
        <taxon>Bacteria</taxon>
        <taxon>Bacillati</taxon>
        <taxon>Actinomycetota</taxon>
        <taxon>Acidimicrobiia</taxon>
        <taxon>Acidimicrobiales</taxon>
        <taxon>environmental samples</taxon>
    </lineage>
</organism>
<evidence type="ECO:0000256" key="7">
    <source>
        <dbReference type="ARBA" id="ARBA00022692"/>
    </source>
</evidence>
<dbReference type="SMART" id="SM00387">
    <property type="entry name" value="HATPase_c"/>
    <property type="match status" value="1"/>
</dbReference>
<keyword evidence="14" id="KW-0472">Membrane</keyword>
<comment type="catalytic activity">
    <reaction evidence="1">
        <text>ATP + protein L-histidine = ADP + protein N-phospho-L-histidine.</text>
        <dbReference type="EC" id="2.7.13.3"/>
    </reaction>
</comment>
<evidence type="ECO:0000259" key="16">
    <source>
        <dbReference type="PROSITE" id="PS50885"/>
    </source>
</evidence>
<evidence type="ECO:0000256" key="10">
    <source>
        <dbReference type="ARBA" id="ARBA00022840"/>
    </source>
</evidence>
<feature type="domain" description="HAMP" evidence="16">
    <location>
        <begin position="171"/>
        <end position="223"/>
    </location>
</feature>
<comment type="subcellular location">
    <subcellularLocation>
        <location evidence="2">Cell membrane</location>
        <topology evidence="2">Multi-pass membrane protein</topology>
    </subcellularLocation>
</comment>
<dbReference type="SMART" id="SM00304">
    <property type="entry name" value="HAMP"/>
    <property type="match status" value="1"/>
</dbReference>
<evidence type="ECO:0000256" key="13">
    <source>
        <dbReference type="SAM" id="MobiDB-lite"/>
    </source>
</evidence>
<evidence type="ECO:0000256" key="12">
    <source>
        <dbReference type="ARBA" id="ARBA00023012"/>
    </source>
</evidence>